<dbReference type="GeneID" id="10276496"/>
<evidence type="ECO:0000256" key="5">
    <source>
        <dbReference type="ARBA" id="ARBA00023136"/>
    </source>
</evidence>
<reference evidence="8 9" key="2">
    <citation type="journal article" date="2014" name="Int. J. Syst. Evol. Microbiol.">
        <title>Methanobacterium paludis sp. nov. and a novel strain of Methanobacterium lacus isolated from northern peatlands.</title>
        <authorList>
            <person name="Cadillo-Quiroz H."/>
            <person name="Brauer S.L."/>
            <person name="Goodson N."/>
            <person name="Yavitt J.B."/>
            <person name="Zinder S.H."/>
        </authorList>
    </citation>
    <scope>NUCLEOTIDE SEQUENCE [LARGE SCALE GENOMIC DNA]</scope>
    <source>
        <strain evidence="8 9">AL-21</strain>
    </source>
</reference>
<evidence type="ECO:0000256" key="4">
    <source>
        <dbReference type="ARBA" id="ARBA00022989"/>
    </source>
</evidence>
<dbReference type="AlphaFoldDB" id="F0T797"/>
<organism evidence="8 9">
    <name type="scientific">Methanobacterium lacus (strain AL-21)</name>
    <dbReference type="NCBI Taxonomy" id="877455"/>
    <lineage>
        <taxon>Archaea</taxon>
        <taxon>Methanobacteriati</taxon>
        <taxon>Methanobacteriota</taxon>
        <taxon>Methanomada group</taxon>
        <taxon>Methanobacteria</taxon>
        <taxon>Methanobacteriales</taxon>
        <taxon>Methanobacteriaceae</taxon>
        <taxon>Methanobacterium</taxon>
    </lineage>
</organism>
<dbReference type="HOGENOM" id="CLU_137910_1_0_2"/>
<dbReference type="eggNOG" id="arCOG03159">
    <property type="taxonomic scope" value="Archaea"/>
</dbReference>
<dbReference type="InterPro" id="IPR025937">
    <property type="entry name" value="PDGLE_dom"/>
</dbReference>
<reference evidence="9" key="1">
    <citation type="submission" date="2011-02" db="EMBL/GenBank/DDBJ databases">
        <title>Complete sequence of Methanobacterium sp. AL-21.</title>
        <authorList>
            <consortium name="US DOE Joint Genome Institute"/>
            <person name="Lucas S."/>
            <person name="Copeland A."/>
            <person name="Lapidus A."/>
            <person name="Cheng J.-F."/>
            <person name="Goodwin L."/>
            <person name="Pitluck S."/>
            <person name="Chertkov O."/>
            <person name="Detter J.C."/>
            <person name="Han C."/>
            <person name="Tapia R."/>
            <person name="Land M."/>
            <person name="Hauser L."/>
            <person name="Kyrpides N."/>
            <person name="Ivanova N."/>
            <person name="Mikhailova N."/>
            <person name="Pagani I."/>
            <person name="Cadillo-Quiroz H."/>
            <person name="Imachi H."/>
            <person name="Zinder S."/>
            <person name="Liu W."/>
            <person name="Woyke T."/>
        </authorList>
    </citation>
    <scope>NUCLEOTIDE SEQUENCE [LARGE SCALE GENOMIC DNA]</scope>
    <source>
        <strain evidence="9">AL-21</strain>
    </source>
</reference>
<feature type="transmembrane region" description="Helical" evidence="6">
    <location>
        <begin position="70"/>
        <end position="91"/>
    </location>
</feature>
<evidence type="ECO:0000256" key="1">
    <source>
        <dbReference type="ARBA" id="ARBA00004236"/>
    </source>
</evidence>
<dbReference type="KEGG" id="mel:Metbo_0073"/>
<keyword evidence="5 6" id="KW-0472">Membrane</keyword>
<feature type="transmembrane region" description="Helical" evidence="6">
    <location>
        <begin position="7"/>
        <end position="27"/>
    </location>
</feature>
<dbReference type="Proteomes" id="UP000007490">
    <property type="component" value="Chromosome"/>
</dbReference>
<evidence type="ECO:0000256" key="6">
    <source>
        <dbReference type="SAM" id="Phobius"/>
    </source>
</evidence>
<dbReference type="GO" id="GO:0005886">
    <property type="term" value="C:plasma membrane"/>
    <property type="evidence" value="ECO:0007669"/>
    <property type="project" value="UniProtKB-SubCell"/>
</dbReference>
<dbReference type="STRING" id="877455.Metbo_0073"/>
<dbReference type="RefSeq" id="WP_013643677.1">
    <property type="nucleotide sequence ID" value="NC_015216.1"/>
</dbReference>
<evidence type="ECO:0000256" key="3">
    <source>
        <dbReference type="ARBA" id="ARBA00022692"/>
    </source>
</evidence>
<protein>
    <submittedName>
        <fullName evidence="8">Cobalt transport protein CbiN</fullName>
    </submittedName>
</protein>
<proteinExistence type="predicted"/>
<sequence length="100" mass="10472" precursor="true">MNKKDKTLIIGGVIVCLIIAVLSPFLASPNPDGLEKSAENLAVSDDGLGYQAPFQDYYVAALGDGPLAEVVALAIGILIALGVGFAVAYVLKRRKPKESE</sequence>
<comment type="subcellular location">
    <subcellularLocation>
        <location evidence="1">Cell membrane</location>
    </subcellularLocation>
</comment>
<accession>F0T797</accession>
<keyword evidence="9" id="KW-1185">Reference proteome</keyword>
<evidence type="ECO:0000256" key="2">
    <source>
        <dbReference type="ARBA" id="ARBA00022475"/>
    </source>
</evidence>
<gene>
    <name evidence="8" type="ordered locus">Metbo_0073</name>
</gene>
<keyword evidence="3 6" id="KW-0812">Transmembrane</keyword>
<name>F0T797_METLA</name>
<dbReference type="Pfam" id="PF13190">
    <property type="entry name" value="PDGLE"/>
    <property type="match status" value="1"/>
</dbReference>
<feature type="domain" description="PDGLE" evidence="7">
    <location>
        <begin position="7"/>
        <end position="93"/>
    </location>
</feature>
<evidence type="ECO:0000259" key="7">
    <source>
        <dbReference type="Pfam" id="PF13190"/>
    </source>
</evidence>
<keyword evidence="2" id="KW-1003">Cell membrane</keyword>
<dbReference type="EMBL" id="CP002551">
    <property type="protein sequence ID" value="ADZ08326.1"/>
    <property type="molecule type" value="Genomic_DNA"/>
</dbReference>
<evidence type="ECO:0000313" key="9">
    <source>
        <dbReference type="Proteomes" id="UP000007490"/>
    </source>
</evidence>
<evidence type="ECO:0000313" key="8">
    <source>
        <dbReference type="EMBL" id="ADZ08326.1"/>
    </source>
</evidence>
<keyword evidence="4 6" id="KW-1133">Transmembrane helix</keyword>